<accession>A0A1Y0T1M1</accession>
<evidence type="ECO:0000313" key="2">
    <source>
        <dbReference type="Proteomes" id="UP000224829"/>
    </source>
</evidence>
<proteinExistence type="predicted"/>
<dbReference type="EMBL" id="MF063068">
    <property type="protein sequence ID" value="ARV77448.1"/>
    <property type="molecule type" value="Genomic_DNA"/>
</dbReference>
<organism evidence="1 2">
    <name type="scientific">Pseudomonas phage Noxifer</name>
    <dbReference type="NCBI Taxonomy" id="2006684"/>
    <lineage>
        <taxon>Viruses</taxon>
        <taxon>Duplodnaviria</taxon>
        <taxon>Heunggongvirae</taxon>
        <taxon>Uroviricota</taxon>
        <taxon>Caudoviricetes</taxon>
        <taxon>Chimalliviridae</taxon>
        <taxon>Noxifervirus</taxon>
        <taxon>Noxifervirus noxifer</taxon>
    </lineage>
</organism>
<evidence type="ECO:0000313" key="1">
    <source>
        <dbReference type="EMBL" id="ARV77448.1"/>
    </source>
</evidence>
<dbReference type="Proteomes" id="UP000224829">
    <property type="component" value="Segment"/>
</dbReference>
<reference evidence="1 2" key="1">
    <citation type="submission" date="2017-05" db="EMBL/GenBank/DDBJ databases">
        <authorList>
            <person name="Song R."/>
            <person name="Chenine A.L."/>
            <person name="Ruprecht R.M."/>
        </authorList>
    </citation>
    <scope>NUCLEOTIDE SEQUENCE [LARGE SCALE GENOMIC DNA]</scope>
</reference>
<sequence length="183" mass="21497">MKNLLRYLPDNPAKWLYSLFRRHYTFLLLQELMAAQYPGIQMVFKGGVGTQLVVGYSDTHMFFIINGNLLTYASRKQLINFTFAEYFEYKEKKAKWVASVDGQKILRGVVALLESNPYHQFVVKLKGRNPVVLDGNKVKDFTWLYLLQCKQHLYMLLFWDFTRCHAFLPHEMVIQHNAVPQPS</sequence>
<gene>
    <name evidence="1" type="ORF">NOXIFER_283</name>
</gene>
<name>A0A1Y0T1M1_9CAUD</name>
<protein>
    <submittedName>
        <fullName evidence="1">Uncharacterized protein</fullName>
    </submittedName>
</protein>
<keyword evidence="2" id="KW-1185">Reference proteome</keyword>